<gene>
    <name evidence="5" type="ORF">ACFOSS_00185</name>
</gene>
<dbReference type="PANTHER" id="PTHR47894">
    <property type="entry name" value="HTH-TYPE TRANSCRIPTIONAL REGULATOR GADX"/>
    <property type="match status" value="1"/>
</dbReference>
<reference evidence="6" key="1">
    <citation type="journal article" date="2019" name="Int. J. Syst. Evol. Microbiol.">
        <title>The Global Catalogue of Microorganisms (GCM) 10K type strain sequencing project: providing services to taxonomists for standard genome sequencing and annotation.</title>
        <authorList>
            <consortium name="The Broad Institute Genomics Platform"/>
            <consortium name="The Broad Institute Genome Sequencing Center for Infectious Disease"/>
            <person name="Wu L."/>
            <person name="Ma J."/>
        </authorList>
    </citation>
    <scope>NUCLEOTIDE SEQUENCE [LARGE SCALE GENOMIC DNA]</scope>
    <source>
        <strain evidence="6">CCUG 54939</strain>
    </source>
</reference>
<dbReference type="RefSeq" id="WP_377149673.1">
    <property type="nucleotide sequence ID" value="NZ_JBHSAF010000001.1"/>
</dbReference>
<dbReference type="InterPro" id="IPR020449">
    <property type="entry name" value="Tscrpt_reg_AraC-type_HTH"/>
</dbReference>
<keyword evidence="1" id="KW-0805">Transcription regulation</keyword>
<name>A0ABV8CJ13_9GAMM</name>
<evidence type="ECO:0000256" key="2">
    <source>
        <dbReference type="ARBA" id="ARBA00023125"/>
    </source>
</evidence>
<sequence length="498" mass="57795">MMPSESPRRWLLQKLTDSCRRQQVSLGDEVWQLDDLLRLIEFTARSAATFSQSCQVWCESLPLLGSEWYPQWQQHDLALLIRFEPLVPEPDPEPLWWLLQLWHLSVQENGAQWRLEWPQRMRTETEVVPLHLLAASYGRRPALHLTLSANTSQPNVSWQPLHGALLTVLHRLHRLGAQPRGLLERVKQLLEQTLPRQPSLQELALQLQLPVRSLQRQLHSFGTTHSTLLEDVRRNRAVSLLCHEQYSATQVGLQLGYQDAPSFQRAFRRWFGMTPGRYRQRYFEHDDSGALPAVSLYYALNQLQQHSLRQYSGARIWICLHNRAFDKSVQVLCEDKDGIWRPYAATFERFLAADIELWSTPSLPVHDPLRFRIEYRVGGELHLDNNGGLDYCLDAPVLLGSYAAVCHQLIRLPTTGHPQWLVRLFTRSDWPRAEAVWNSSHGEVRQRMSAERCGPAWSWYCQLNPPDQETPVWFEFGSEQHNRLVLDNGGEGFLPPRL</sequence>
<evidence type="ECO:0000259" key="4">
    <source>
        <dbReference type="PROSITE" id="PS01124"/>
    </source>
</evidence>
<dbReference type="EMBL" id="JBHSAF010000001">
    <property type="protein sequence ID" value="MFC3911884.1"/>
    <property type="molecule type" value="Genomic_DNA"/>
</dbReference>
<dbReference type="InterPro" id="IPR018060">
    <property type="entry name" value="HTH_AraC"/>
</dbReference>
<keyword evidence="3" id="KW-0804">Transcription</keyword>
<protein>
    <submittedName>
        <fullName evidence="5">Helix-turn-helix transcriptional regulator</fullName>
    </submittedName>
</protein>
<comment type="caution">
    <text evidence="5">The sequence shown here is derived from an EMBL/GenBank/DDBJ whole genome shotgun (WGS) entry which is preliminary data.</text>
</comment>
<dbReference type="Proteomes" id="UP001595692">
    <property type="component" value="Unassembled WGS sequence"/>
</dbReference>
<dbReference type="SMART" id="SM00342">
    <property type="entry name" value="HTH_ARAC"/>
    <property type="match status" value="1"/>
</dbReference>
<keyword evidence="6" id="KW-1185">Reference proteome</keyword>
<dbReference type="PANTHER" id="PTHR47894:SF1">
    <property type="entry name" value="HTH-TYPE TRANSCRIPTIONAL REGULATOR VQSM"/>
    <property type="match status" value="1"/>
</dbReference>
<dbReference type="Gene3D" id="1.10.10.60">
    <property type="entry name" value="Homeodomain-like"/>
    <property type="match status" value="1"/>
</dbReference>
<evidence type="ECO:0000256" key="3">
    <source>
        <dbReference type="ARBA" id="ARBA00023163"/>
    </source>
</evidence>
<dbReference type="Gene3D" id="2.60.40.2440">
    <property type="entry name" value="Carbohydrate binding type-21 domain"/>
    <property type="match status" value="1"/>
</dbReference>
<dbReference type="Pfam" id="PF12833">
    <property type="entry name" value="HTH_18"/>
    <property type="match status" value="1"/>
</dbReference>
<dbReference type="PROSITE" id="PS01124">
    <property type="entry name" value="HTH_ARAC_FAMILY_2"/>
    <property type="match status" value="1"/>
</dbReference>
<evidence type="ECO:0000256" key="1">
    <source>
        <dbReference type="ARBA" id="ARBA00023015"/>
    </source>
</evidence>
<proteinExistence type="predicted"/>
<dbReference type="SUPFAM" id="SSF46689">
    <property type="entry name" value="Homeodomain-like"/>
    <property type="match status" value="1"/>
</dbReference>
<feature type="domain" description="HTH araC/xylS-type" evidence="4">
    <location>
        <begin position="184"/>
        <end position="281"/>
    </location>
</feature>
<organism evidence="5 6">
    <name type="scientific">Pseudaeromonas sharmana</name>
    <dbReference type="NCBI Taxonomy" id="328412"/>
    <lineage>
        <taxon>Bacteria</taxon>
        <taxon>Pseudomonadati</taxon>
        <taxon>Pseudomonadota</taxon>
        <taxon>Gammaproteobacteria</taxon>
        <taxon>Aeromonadales</taxon>
        <taxon>Aeromonadaceae</taxon>
        <taxon>Pseudaeromonas</taxon>
    </lineage>
</organism>
<evidence type="ECO:0000313" key="6">
    <source>
        <dbReference type="Proteomes" id="UP001595692"/>
    </source>
</evidence>
<dbReference type="InterPro" id="IPR009057">
    <property type="entry name" value="Homeodomain-like_sf"/>
</dbReference>
<evidence type="ECO:0000313" key="5">
    <source>
        <dbReference type="EMBL" id="MFC3911884.1"/>
    </source>
</evidence>
<accession>A0ABV8CJ13</accession>
<dbReference type="PRINTS" id="PR00032">
    <property type="entry name" value="HTHARAC"/>
</dbReference>
<keyword evidence="2" id="KW-0238">DNA-binding</keyword>
<dbReference type="InterPro" id="IPR038175">
    <property type="entry name" value="CBM21_dom_sf"/>
</dbReference>